<dbReference type="HOGENOM" id="CLU_2978926_0_0_1"/>
<accession>M2QLV4</accession>
<keyword evidence="3" id="KW-1185">Reference proteome</keyword>
<reference evidence="2 3" key="1">
    <citation type="journal article" date="2012" name="Proc. Natl. Acad. Sci. U.S.A.">
        <title>Comparative genomics of Ceriporiopsis subvermispora and Phanerochaete chrysosporium provide insight into selective ligninolysis.</title>
        <authorList>
            <person name="Fernandez-Fueyo E."/>
            <person name="Ruiz-Duenas F.J."/>
            <person name="Ferreira P."/>
            <person name="Floudas D."/>
            <person name="Hibbett D.S."/>
            <person name="Canessa P."/>
            <person name="Larrondo L.F."/>
            <person name="James T.Y."/>
            <person name="Seelenfreund D."/>
            <person name="Lobos S."/>
            <person name="Polanco R."/>
            <person name="Tello M."/>
            <person name="Honda Y."/>
            <person name="Watanabe T."/>
            <person name="Watanabe T."/>
            <person name="Ryu J.S."/>
            <person name="Kubicek C.P."/>
            <person name="Schmoll M."/>
            <person name="Gaskell J."/>
            <person name="Hammel K.E."/>
            <person name="St John F.J."/>
            <person name="Vanden Wymelenberg A."/>
            <person name="Sabat G."/>
            <person name="Splinter BonDurant S."/>
            <person name="Syed K."/>
            <person name="Yadav J.S."/>
            <person name="Doddapaneni H."/>
            <person name="Subramanian V."/>
            <person name="Lavin J.L."/>
            <person name="Oguiza J.A."/>
            <person name="Perez G."/>
            <person name="Pisabarro A.G."/>
            <person name="Ramirez L."/>
            <person name="Santoyo F."/>
            <person name="Master E."/>
            <person name="Coutinho P.M."/>
            <person name="Henrissat B."/>
            <person name="Lombard V."/>
            <person name="Magnuson J.K."/>
            <person name="Kuees U."/>
            <person name="Hori C."/>
            <person name="Igarashi K."/>
            <person name="Samejima M."/>
            <person name="Held B.W."/>
            <person name="Barry K.W."/>
            <person name="LaButti K.M."/>
            <person name="Lapidus A."/>
            <person name="Lindquist E.A."/>
            <person name="Lucas S.M."/>
            <person name="Riley R."/>
            <person name="Salamov A.A."/>
            <person name="Hoffmeister D."/>
            <person name="Schwenk D."/>
            <person name="Hadar Y."/>
            <person name="Yarden O."/>
            <person name="de Vries R.P."/>
            <person name="Wiebenga A."/>
            <person name="Stenlid J."/>
            <person name="Eastwood D."/>
            <person name="Grigoriev I.V."/>
            <person name="Berka R.M."/>
            <person name="Blanchette R.A."/>
            <person name="Kersten P."/>
            <person name="Martinez A.T."/>
            <person name="Vicuna R."/>
            <person name="Cullen D."/>
        </authorList>
    </citation>
    <scope>NUCLEOTIDE SEQUENCE [LARGE SCALE GENOMIC DNA]</scope>
    <source>
        <strain evidence="2 3">B</strain>
    </source>
</reference>
<gene>
    <name evidence="2" type="ORF">CERSUDRAFT_113113</name>
</gene>
<feature type="region of interest" description="Disordered" evidence="1">
    <location>
        <begin position="36"/>
        <end position="58"/>
    </location>
</feature>
<dbReference type="EMBL" id="KB445795">
    <property type="protein sequence ID" value="EMD37998.1"/>
    <property type="molecule type" value="Genomic_DNA"/>
</dbReference>
<dbReference type="Proteomes" id="UP000016930">
    <property type="component" value="Unassembled WGS sequence"/>
</dbReference>
<evidence type="ECO:0000313" key="2">
    <source>
        <dbReference type="EMBL" id="EMD37998.1"/>
    </source>
</evidence>
<evidence type="ECO:0000313" key="3">
    <source>
        <dbReference type="Proteomes" id="UP000016930"/>
    </source>
</evidence>
<organism evidence="2 3">
    <name type="scientific">Ceriporiopsis subvermispora (strain B)</name>
    <name type="common">White-rot fungus</name>
    <name type="synonym">Gelatoporia subvermispora</name>
    <dbReference type="NCBI Taxonomy" id="914234"/>
    <lineage>
        <taxon>Eukaryota</taxon>
        <taxon>Fungi</taxon>
        <taxon>Dikarya</taxon>
        <taxon>Basidiomycota</taxon>
        <taxon>Agaricomycotina</taxon>
        <taxon>Agaricomycetes</taxon>
        <taxon>Polyporales</taxon>
        <taxon>Gelatoporiaceae</taxon>
        <taxon>Gelatoporia</taxon>
    </lineage>
</organism>
<dbReference type="AlphaFoldDB" id="M2QLV4"/>
<protein>
    <submittedName>
        <fullName evidence="2">Uncharacterized protein</fullName>
    </submittedName>
</protein>
<name>M2QLV4_CERS8</name>
<proteinExistence type="predicted"/>
<evidence type="ECO:0000256" key="1">
    <source>
        <dbReference type="SAM" id="MobiDB-lite"/>
    </source>
</evidence>
<sequence>MKELSRGYQSFLALSEGPGERLANFADDIEALTRDKHSVDNDPGTGCASRGESTIALF</sequence>